<keyword evidence="1" id="KW-0472">Membrane</keyword>
<proteinExistence type="predicted"/>
<dbReference type="AlphaFoldDB" id="A0A2M8W020"/>
<feature type="transmembrane region" description="Helical" evidence="1">
    <location>
        <begin position="235"/>
        <end position="259"/>
    </location>
</feature>
<dbReference type="RefSeq" id="WP_100369746.1">
    <property type="nucleotide sequence ID" value="NZ_PGTY01000005.1"/>
</dbReference>
<reference evidence="3 4" key="1">
    <citation type="submission" date="2017-11" db="EMBL/GenBank/DDBJ databases">
        <title>Genomic Encyclopedia of Archaeal and Bacterial Type Strains, Phase II (KMG-II): From Individual Species to Whole Genera.</title>
        <authorList>
            <person name="Goeker M."/>
        </authorList>
    </citation>
    <scope>NUCLEOTIDE SEQUENCE [LARGE SCALE GENOMIC DNA]</scope>
    <source>
        <strain evidence="3 4">DSM 29128</strain>
    </source>
</reference>
<feature type="transmembrane region" description="Helical" evidence="1">
    <location>
        <begin position="68"/>
        <end position="89"/>
    </location>
</feature>
<name>A0A2M8W020_9RHOB</name>
<feature type="transmembrane region" description="Helical" evidence="1">
    <location>
        <begin position="174"/>
        <end position="197"/>
    </location>
</feature>
<dbReference type="Proteomes" id="UP000228531">
    <property type="component" value="Unassembled WGS sequence"/>
</dbReference>
<evidence type="ECO:0000256" key="1">
    <source>
        <dbReference type="SAM" id="Phobius"/>
    </source>
</evidence>
<organism evidence="3 4">
    <name type="scientific">Yoonia maricola</name>
    <dbReference type="NCBI Taxonomy" id="420999"/>
    <lineage>
        <taxon>Bacteria</taxon>
        <taxon>Pseudomonadati</taxon>
        <taxon>Pseudomonadota</taxon>
        <taxon>Alphaproteobacteria</taxon>
        <taxon>Rhodobacterales</taxon>
        <taxon>Paracoccaceae</taxon>
        <taxon>Yoonia</taxon>
    </lineage>
</organism>
<dbReference type="SUPFAM" id="SSF103481">
    <property type="entry name" value="Multidrug resistance efflux transporter EmrE"/>
    <property type="match status" value="2"/>
</dbReference>
<evidence type="ECO:0000313" key="4">
    <source>
        <dbReference type="Proteomes" id="UP000228531"/>
    </source>
</evidence>
<keyword evidence="1" id="KW-0812">Transmembrane</keyword>
<dbReference type="InterPro" id="IPR037185">
    <property type="entry name" value="EmrE-like"/>
</dbReference>
<dbReference type="Pfam" id="PF00892">
    <property type="entry name" value="EamA"/>
    <property type="match status" value="2"/>
</dbReference>
<keyword evidence="1" id="KW-1133">Transmembrane helix</keyword>
<sequence>MSRNMLCGLGWATVAITVWSGSLVMLRFGVTTTLNAYDLTTLRFGVAALILAPVALQRGIGTDLIGLGGLVVMVVAFGAPYVLLVALAMKTAPAAAAGALNPGVMAIGSVVLGRVILGDPIGKTRLVGLVATTLGIALFTAAGGAMTTGHLILIGTGMMWASYSLIVRRAAIPALNATAIVAVGSAVLYLPIYVAALPKQIFDAPVADVLLQAGFQGVLVSVAALYAFNRSAELLGPVAGASLPALIPVVTLGLGVVFLGETAGVGALCSATLVTLGLALSLVGKRHPLG</sequence>
<feature type="transmembrane region" description="Helical" evidence="1">
    <location>
        <begin position="209"/>
        <end position="228"/>
    </location>
</feature>
<feature type="transmembrane region" description="Helical" evidence="1">
    <location>
        <begin position="95"/>
        <end position="117"/>
    </location>
</feature>
<feature type="domain" description="EamA" evidence="2">
    <location>
        <begin position="8"/>
        <end position="140"/>
    </location>
</feature>
<feature type="domain" description="EamA" evidence="2">
    <location>
        <begin position="148"/>
        <end position="282"/>
    </location>
</feature>
<feature type="transmembrane region" description="Helical" evidence="1">
    <location>
        <begin position="36"/>
        <end position="56"/>
    </location>
</feature>
<feature type="transmembrane region" description="Helical" evidence="1">
    <location>
        <begin position="265"/>
        <end position="284"/>
    </location>
</feature>
<evidence type="ECO:0000259" key="2">
    <source>
        <dbReference type="Pfam" id="PF00892"/>
    </source>
</evidence>
<comment type="caution">
    <text evidence="3">The sequence shown here is derived from an EMBL/GenBank/DDBJ whole genome shotgun (WGS) entry which is preliminary data.</text>
</comment>
<keyword evidence="4" id="KW-1185">Reference proteome</keyword>
<protein>
    <submittedName>
        <fullName evidence="3">EamA-like transporter family protein</fullName>
    </submittedName>
</protein>
<dbReference type="EMBL" id="PGTY01000005">
    <property type="protein sequence ID" value="PJI84267.1"/>
    <property type="molecule type" value="Genomic_DNA"/>
</dbReference>
<feature type="transmembrane region" description="Helical" evidence="1">
    <location>
        <begin position="151"/>
        <end position="167"/>
    </location>
</feature>
<gene>
    <name evidence="3" type="ORF">BC777_3808</name>
</gene>
<dbReference type="OrthoDB" id="7743310at2"/>
<evidence type="ECO:0000313" key="3">
    <source>
        <dbReference type="EMBL" id="PJI84267.1"/>
    </source>
</evidence>
<feature type="transmembrane region" description="Helical" evidence="1">
    <location>
        <begin position="126"/>
        <end position="145"/>
    </location>
</feature>
<accession>A0A2M8W020</accession>
<dbReference type="GO" id="GO:0016020">
    <property type="term" value="C:membrane"/>
    <property type="evidence" value="ECO:0007669"/>
    <property type="project" value="InterPro"/>
</dbReference>
<dbReference type="InterPro" id="IPR000620">
    <property type="entry name" value="EamA_dom"/>
</dbReference>